<gene>
    <name evidence="3" type="ORF">CJN711_LOCUS10589</name>
</gene>
<dbReference type="GO" id="GO:0006508">
    <property type="term" value="P:proteolysis"/>
    <property type="evidence" value="ECO:0007669"/>
    <property type="project" value="InterPro"/>
</dbReference>
<keyword evidence="1" id="KW-1133">Transmembrane helix</keyword>
<feature type="domain" description="Peptidase S9 prolyl oligopeptidase catalytic" evidence="2">
    <location>
        <begin position="506"/>
        <end position="712"/>
    </location>
</feature>
<dbReference type="SUPFAM" id="SSF53474">
    <property type="entry name" value="alpha/beta-Hydrolases"/>
    <property type="match status" value="1"/>
</dbReference>
<dbReference type="InterPro" id="IPR011042">
    <property type="entry name" value="6-blade_b-propeller_TolB-like"/>
</dbReference>
<dbReference type="InterPro" id="IPR050585">
    <property type="entry name" value="Xaa-Pro_dipeptidyl-ppase/CocE"/>
</dbReference>
<dbReference type="Gene3D" id="2.120.10.30">
    <property type="entry name" value="TolB, C-terminal domain"/>
    <property type="match status" value="1"/>
</dbReference>
<organism evidence="3 4">
    <name type="scientific">Rotaria magnacalcarata</name>
    <dbReference type="NCBI Taxonomy" id="392030"/>
    <lineage>
        <taxon>Eukaryota</taxon>
        <taxon>Metazoa</taxon>
        <taxon>Spiralia</taxon>
        <taxon>Gnathifera</taxon>
        <taxon>Rotifera</taxon>
        <taxon>Eurotatoria</taxon>
        <taxon>Bdelloidea</taxon>
        <taxon>Philodinida</taxon>
        <taxon>Philodinidae</taxon>
        <taxon>Rotaria</taxon>
    </lineage>
</organism>
<protein>
    <recommendedName>
        <fullName evidence="2">Peptidase S9 prolyl oligopeptidase catalytic domain-containing protein</fullName>
    </recommendedName>
</protein>
<reference evidence="3" key="1">
    <citation type="submission" date="2021-02" db="EMBL/GenBank/DDBJ databases">
        <authorList>
            <person name="Nowell W R."/>
        </authorList>
    </citation>
    <scope>NUCLEOTIDE SEQUENCE</scope>
</reference>
<dbReference type="InterPro" id="IPR001375">
    <property type="entry name" value="Peptidase_S9_cat"/>
</dbReference>
<evidence type="ECO:0000313" key="3">
    <source>
        <dbReference type="EMBL" id="CAF1172605.1"/>
    </source>
</evidence>
<keyword evidence="1" id="KW-0812">Transmembrane</keyword>
<accession>A0A814UCJ9</accession>
<keyword evidence="1" id="KW-0472">Membrane</keyword>
<dbReference type="GO" id="GO:0008236">
    <property type="term" value="F:serine-type peptidase activity"/>
    <property type="evidence" value="ECO:0007669"/>
    <property type="project" value="InterPro"/>
</dbReference>
<dbReference type="Proteomes" id="UP000663855">
    <property type="component" value="Unassembled WGS sequence"/>
</dbReference>
<evidence type="ECO:0000259" key="2">
    <source>
        <dbReference type="Pfam" id="PF00326"/>
    </source>
</evidence>
<dbReference type="PANTHER" id="PTHR43056">
    <property type="entry name" value="PEPTIDASE S9 PROLYL OLIGOPEPTIDASE"/>
    <property type="match status" value="1"/>
</dbReference>
<sequence length="731" mass="83994">MLPLQSFSYETQFINIVYQNFVLTLMLLSLSSLLLSFIAYHYCCDDKDSVPSLISHEEQNICLRSSRPFCDILTLYSGKTMSYGTWLSPINSSLIVENSRTLSEVQVDEKGNAYWIELRPLENGRYAVRSNRQQDDLIATPFNCRTRVHEYGGGSYIVKNDILYFTHFTDQRIYQLNLKENSSPIPLTNESNNSSLRYANFDIDLSRQQLLCVHENHENESDVQNTIVSISLKNLPSSVITLESGYDFYSSPKVSHDGKYLLWICWNNPNMPWDQTELWIGEFNNDENLTLINKRKLFGKIDESILDPKWSTDGKFIYFISDQNGWWNIYRTDINGQSLEHIYNMEAEFGGPAWQFATTYYDFDSNGNIVAVYWKDGIAKLNRIDVQTKTLTPFTETAEYTDIRFVHVCNNNVYFIGSSSVKPSEVVMFNIKTNAKEVLGRSATLTFDSRYLSVPEMITFTTGNDIAYGIYYPPKNDDYQHLINKTELPPLLVRTHGGPTSTTTSAFNLRIQYWTSRGFAMLDVNYRGSTGYGRKFRDSLKDNWGIYDVQDAIAGAKYLVEQNKVDRNRLTIDGGSAGGYTTLCALTMYDYFSAGASHYGVSDLELLAQDTHKFEARYLDRLIGEYPAKKSIYVERSPINHVKNLSKPIIFFQGSEDKVVLPSQAEIMVNALREKKLPVAYILFEGEQHGFRKNENIRKSLDGQFYFFSKIFRFQMADDVEPILIENLSED</sequence>
<evidence type="ECO:0000256" key="1">
    <source>
        <dbReference type="SAM" id="Phobius"/>
    </source>
</evidence>
<name>A0A814UCJ9_9BILA</name>
<dbReference type="PANTHER" id="PTHR43056:SF5">
    <property type="entry name" value="PEPTIDASE S9 PROLYL OLIGOPEPTIDASE CATALYTIC DOMAIN-CONTAINING PROTEIN"/>
    <property type="match status" value="1"/>
</dbReference>
<comment type="caution">
    <text evidence="3">The sequence shown here is derived from an EMBL/GenBank/DDBJ whole genome shotgun (WGS) entry which is preliminary data.</text>
</comment>
<dbReference type="Pfam" id="PF00326">
    <property type="entry name" value="Peptidase_S9"/>
    <property type="match status" value="1"/>
</dbReference>
<dbReference type="InterPro" id="IPR029058">
    <property type="entry name" value="AB_hydrolase_fold"/>
</dbReference>
<dbReference type="AlphaFoldDB" id="A0A814UCJ9"/>
<dbReference type="SUPFAM" id="SSF82171">
    <property type="entry name" value="DPP6 N-terminal domain-like"/>
    <property type="match status" value="1"/>
</dbReference>
<evidence type="ECO:0000313" key="4">
    <source>
        <dbReference type="Proteomes" id="UP000663855"/>
    </source>
</evidence>
<dbReference type="EMBL" id="CAJNOV010004336">
    <property type="protein sequence ID" value="CAF1172605.1"/>
    <property type="molecule type" value="Genomic_DNA"/>
</dbReference>
<dbReference type="Gene3D" id="3.40.50.1820">
    <property type="entry name" value="alpha/beta hydrolase"/>
    <property type="match status" value="1"/>
</dbReference>
<feature type="transmembrane region" description="Helical" evidence="1">
    <location>
        <begin position="21"/>
        <end position="42"/>
    </location>
</feature>
<proteinExistence type="predicted"/>